<proteinExistence type="predicted"/>
<organism evidence="1 2">
    <name type="scientific">Acinetobacter johnsonii</name>
    <dbReference type="NCBI Taxonomy" id="40214"/>
    <lineage>
        <taxon>Bacteria</taxon>
        <taxon>Pseudomonadati</taxon>
        <taxon>Pseudomonadota</taxon>
        <taxon>Gammaproteobacteria</taxon>
        <taxon>Moraxellales</taxon>
        <taxon>Moraxellaceae</taxon>
        <taxon>Acinetobacter</taxon>
    </lineage>
</organism>
<dbReference type="AlphaFoldDB" id="A0A427UPI9"/>
<comment type="caution">
    <text evidence="1">The sequence shown here is derived from an EMBL/GenBank/DDBJ whole genome shotgun (WGS) entry which is preliminary data.</text>
</comment>
<name>A0A427UPI9_ACIJO</name>
<accession>A0A427UPI9</accession>
<reference evidence="1 2" key="1">
    <citation type="submission" date="2018-10" db="EMBL/GenBank/DDBJ databases">
        <title>Transmission dynamics of multidrug resistant bacteria on intensive care unit surfaces.</title>
        <authorList>
            <person name="D'Souza A.W."/>
            <person name="Potter R.F."/>
            <person name="Wallace M."/>
            <person name="Shupe A."/>
            <person name="Patel S."/>
            <person name="Sun S."/>
            <person name="Gul D."/>
            <person name="Kwon J.H."/>
            <person name="Andleeb S."/>
            <person name="Burnham C.-A.D."/>
            <person name="Dantas G."/>
        </authorList>
    </citation>
    <scope>NUCLEOTIDE SEQUENCE [LARGE SCALE GENOMIC DNA]</scope>
    <source>
        <strain evidence="1 2">AJ_385</strain>
    </source>
</reference>
<protein>
    <submittedName>
        <fullName evidence="1">Uncharacterized protein</fullName>
    </submittedName>
</protein>
<evidence type="ECO:0000313" key="2">
    <source>
        <dbReference type="Proteomes" id="UP000277537"/>
    </source>
</evidence>
<gene>
    <name evidence="1" type="ORF">EGT73_10495</name>
</gene>
<dbReference type="EMBL" id="RHXE01000022">
    <property type="protein sequence ID" value="RSE22409.1"/>
    <property type="molecule type" value="Genomic_DNA"/>
</dbReference>
<evidence type="ECO:0000313" key="1">
    <source>
        <dbReference type="EMBL" id="RSE22409.1"/>
    </source>
</evidence>
<sequence length="249" mass="28574">MIIDFDSSMLDPSIVIAVACLKLNAYKLFPLDPKVREAYFSKNLLKFLNEQNLSTNINQQELMKYVLETNIPSNWKAIRSGGYVAGSMLIHLLAMAAQGEKPVIEKAKYMFQEWNMKKDRDSLKQYKSKGSLKSMQNAWGEYKTVAHLWASDILGLEDEITILNVNEEDPAVKNNNLTATQIFDQDSRLFVAHIKAMENDYEKLNLGIDFIRLPHFEVGFVVTGMSTKWTEENKHIFSKYTFISTKKSI</sequence>
<dbReference type="Proteomes" id="UP000277537">
    <property type="component" value="Unassembled WGS sequence"/>
</dbReference>
<dbReference type="RefSeq" id="WP_125274237.1">
    <property type="nucleotide sequence ID" value="NZ_RHXE01000022.1"/>
</dbReference>